<dbReference type="SUPFAM" id="SSF55729">
    <property type="entry name" value="Acyl-CoA N-acyltransferases (Nat)"/>
    <property type="match status" value="1"/>
</dbReference>
<dbReference type="InterPro" id="IPR016181">
    <property type="entry name" value="Acyl_CoA_acyltransferase"/>
</dbReference>
<sequence>MAIEIYHGTLSEALKVLESVPEFDPLLDSDYYEGKIKNKAHIVLLAKIDGAMVGCKLGYHKHKDGSFYSWLGGVLPEYRKLGVAKALANEMEVWALDKGYSKIRFKTLNRHKAMLAFALKNGFDIFNVKPKDELENYRIELVKHLK</sequence>
<dbReference type="Proteomes" id="UP000036908">
    <property type="component" value="Unassembled WGS sequence"/>
</dbReference>
<dbReference type="GO" id="GO:0016747">
    <property type="term" value="F:acyltransferase activity, transferring groups other than amino-acyl groups"/>
    <property type="evidence" value="ECO:0007669"/>
    <property type="project" value="InterPro"/>
</dbReference>
<dbReference type="InterPro" id="IPR000182">
    <property type="entry name" value="GNAT_dom"/>
</dbReference>
<dbReference type="PATRIC" id="fig|1566026.4.peg.1001"/>
<evidence type="ECO:0000313" key="3">
    <source>
        <dbReference type="Proteomes" id="UP000036908"/>
    </source>
</evidence>
<dbReference type="AlphaFoldDB" id="A0A0L8AIL8"/>
<evidence type="ECO:0000313" key="2">
    <source>
        <dbReference type="EMBL" id="KOF02239.1"/>
    </source>
</evidence>
<dbReference type="Gene3D" id="3.40.630.30">
    <property type="match status" value="1"/>
</dbReference>
<feature type="domain" description="N-acetyltransferase" evidence="1">
    <location>
        <begin position="3"/>
        <end position="146"/>
    </location>
</feature>
<dbReference type="PROSITE" id="PS51186">
    <property type="entry name" value="GNAT"/>
    <property type="match status" value="1"/>
</dbReference>
<keyword evidence="3" id="KW-1185">Reference proteome</keyword>
<comment type="caution">
    <text evidence="2">The sequence shown here is derived from an EMBL/GenBank/DDBJ whole genome shotgun (WGS) entry which is preliminary data.</text>
</comment>
<reference evidence="3" key="1">
    <citation type="submission" date="2014-11" db="EMBL/GenBank/DDBJ databases">
        <title>Genome sequencing of Roseivirga sp. D-25.</title>
        <authorList>
            <person name="Selvaratnam C."/>
            <person name="Thevarajoo S."/>
            <person name="Goh K.M."/>
            <person name="Eee R."/>
            <person name="Chan K.-G."/>
            <person name="Chong C.S."/>
        </authorList>
    </citation>
    <scope>NUCLEOTIDE SEQUENCE [LARGE SCALE GENOMIC DNA]</scope>
    <source>
        <strain evidence="3">D-25</strain>
    </source>
</reference>
<dbReference type="RefSeq" id="WP_053224264.1">
    <property type="nucleotide sequence ID" value="NZ_JSVA01000015.1"/>
</dbReference>
<evidence type="ECO:0000259" key="1">
    <source>
        <dbReference type="PROSITE" id="PS51186"/>
    </source>
</evidence>
<accession>A0A0L8AIL8</accession>
<gene>
    <name evidence="2" type="ORF">OB69_13490</name>
</gene>
<protein>
    <recommendedName>
        <fullName evidence="1">N-acetyltransferase domain-containing protein</fullName>
    </recommendedName>
</protein>
<proteinExistence type="predicted"/>
<dbReference type="Pfam" id="PF00583">
    <property type="entry name" value="Acetyltransf_1"/>
    <property type="match status" value="1"/>
</dbReference>
<name>A0A0L8AIL8_9BACT</name>
<dbReference type="OrthoDB" id="9812289at2"/>
<dbReference type="EMBL" id="JSVA01000015">
    <property type="protein sequence ID" value="KOF02239.1"/>
    <property type="molecule type" value="Genomic_DNA"/>
</dbReference>
<organism evidence="2 3">
    <name type="scientific">Roseivirga seohaensis subsp. aquiponti</name>
    <dbReference type="NCBI Taxonomy" id="1566026"/>
    <lineage>
        <taxon>Bacteria</taxon>
        <taxon>Pseudomonadati</taxon>
        <taxon>Bacteroidota</taxon>
        <taxon>Cytophagia</taxon>
        <taxon>Cytophagales</taxon>
        <taxon>Roseivirgaceae</taxon>
        <taxon>Roseivirga</taxon>
    </lineage>
</organism>
<dbReference type="CDD" id="cd04301">
    <property type="entry name" value="NAT_SF"/>
    <property type="match status" value="1"/>
</dbReference>